<evidence type="ECO:0000313" key="3">
    <source>
        <dbReference type="EMBL" id="BBY31795.1"/>
    </source>
</evidence>
<keyword evidence="4" id="KW-1185">Reference proteome</keyword>
<evidence type="ECO:0000256" key="1">
    <source>
        <dbReference type="ARBA" id="ARBA00022603"/>
    </source>
</evidence>
<evidence type="ECO:0000256" key="2">
    <source>
        <dbReference type="ARBA" id="ARBA00022679"/>
    </source>
</evidence>
<gene>
    <name evidence="3" type="ORF">MSEDJ_58910</name>
</gene>
<keyword evidence="1" id="KW-0489">Methyltransferase</keyword>
<sequence>MTRERIHLRREQETMLMTLYLHARDAGSANPILDDTYAGRLLERIDYDFARLDRLRGNQPLIVGRAKAVDEQVSSFLATHPDAVVLHLGCGLDSRVLRIDPAPSVTWFDVDQEPVIELRRKLVHHRDGVTMVGTSVTDERWWADIPRGRATLVVGEGLLMYLTPEGVATLVDAALAHPAPTIGMVFDTVAPWVRRVSGWQPNFRRADTRFLSTTHDLDTAVHHHSGVELTAEQSMVTLARRASTGTLAAIIRTVDATTPGHRAMVLRTYQIRQTSSSPRD</sequence>
<protein>
    <recommendedName>
        <fullName evidence="5">O-methyltransferase</fullName>
    </recommendedName>
</protein>
<dbReference type="SUPFAM" id="SSF53335">
    <property type="entry name" value="S-adenosyl-L-methionine-dependent methyltransferases"/>
    <property type="match status" value="1"/>
</dbReference>
<reference evidence="3 4" key="1">
    <citation type="journal article" date="2019" name="Emerg. Microbes Infect.">
        <title>Comprehensive subspecies identification of 175 nontuberculous mycobacteria species based on 7547 genomic profiles.</title>
        <authorList>
            <person name="Matsumoto Y."/>
            <person name="Kinjo T."/>
            <person name="Motooka D."/>
            <person name="Nabeya D."/>
            <person name="Jung N."/>
            <person name="Uechi K."/>
            <person name="Horii T."/>
            <person name="Iida T."/>
            <person name="Fujita J."/>
            <person name="Nakamura S."/>
        </authorList>
    </citation>
    <scope>NUCLEOTIDE SEQUENCE [LARGE SCALE GENOMIC DNA]</scope>
    <source>
        <strain evidence="3 4">JCM 17899</strain>
    </source>
</reference>
<dbReference type="Pfam" id="PF04072">
    <property type="entry name" value="LCM"/>
    <property type="match status" value="1"/>
</dbReference>
<organism evidence="3 4">
    <name type="scientific">Mycolicibacterium sediminis</name>
    <dbReference type="NCBI Taxonomy" id="1286180"/>
    <lineage>
        <taxon>Bacteria</taxon>
        <taxon>Bacillati</taxon>
        <taxon>Actinomycetota</taxon>
        <taxon>Actinomycetes</taxon>
        <taxon>Mycobacteriales</taxon>
        <taxon>Mycobacteriaceae</taxon>
        <taxon>Mycolicibacterium</taxon>
    </lineage>
</organism>
<dbReference type="EMBL" id="AP022588">
    <property type="protein sequence ID" value="BBY31795.1"/>
    <property type="molecule type" value="Genomic_DNA"/>
</dbReference>
<evidence type="ECO:0000313" key="4">
    <source>
        <dbReference type="Proteomes" id="UP000467193"/>
    </source>
</evidence>
<dbReference type="PANTHER" id="PTHR43619:SF2">
    <property type="entry name" value="S-ADENOSYL-L-METHIONINE-DEPENDENT METHYLTRANSFERASES SUPERFAMILY PROTEIN"/>
    <property type="match status" value="1"/>
</dbReference>
<keyword evidence="2" id="KW-0808">Transferase</keyword>
<dbReference type="GO" id="GO:0032259">
    <property type="term" value="P:methylation"/>
    <property type="evidence" value="ECO:0007669"/>
    <property type="project" value="UniProtKB-KW"/>
</dbReference>
<dbReference type="InterPro" id="IPR029063">
    <property type="entry name" value="SAM-dependent_MTases_sf"/>
</dbReference>
<dbReference type="Proteomes" id="UP000467193">
    <property type="component" value="Chromosome"/>
</dbReference>
<evidence type="ECO:0008006" key="5">
    <source>
        <dbReference type="Google" id="ProtNLM"/>
    </source>
</evidence>
<dbReference type="InterPro" id="IPR007213">
    <property type="entry name" value="Ppm1/Ppm2/Tcmp"/>
</dbReference>
<dbReference type="PANTHER" id="PTHR43619">
    <property type="entry name" value="S-ADENOSYL-L-METHIONINE-DEPENDENT METHYLTRANSFERASE YKTD-RELATED"/>
    <property type="match status" value="1"/>
</dbReference>
<dbReference type="Gene3D" id="3.40.50.150">
    <property type="entry name" value="Vaccinia Virus protein VP39"/>
    <property type="match status" value="1"/>
</dbReference>
<dbReference type="AlphaFoldDB" id="A0A7I7QZR9"/>
<name>A0A7I7QZR9_9MYCO</name>
<accession>A0A7I7QZR9</accession>
<dbReference type="InterPro" id="IPR016874">
    <property type="entry name" value="TcmP-like"/>
</dbReference>
<dbReference type="KEGG" id="msei:MSEDJ_58910"/>
<dbReference type="GO" id="GO:0008168">
    <property type="term" value="F:methyltransferase activity"/>
    <property type="evidence" value="ECO:0007669"/>
    <property type="project" value="UniProtKB-KW"/>
</dbReference>
<dbReference type="RefSeq" id="WP_163801227.1">
    <property type="nucleotide sequence ID" value="NZ_AP022588.1"/>
</dbReference>
<proteinExistence type="predicted"/>
<dbReference type="PIRSF" id="PIRSF028177">
    <property type="entry name" value="Polyketide_synth_Omtfrase_TcmP"/>
    <property type="match status" value="1"/>
</dbReference>